<evidence type="ECO:0000313" key="3">
    <source>
        <dbReference type="Proteomes" id="UP000279236"/>
    </source>
</evidence>
<protein>
    <submittedName>
        <fullName evidence="2">Uncharacterized protein</fullName>
    </submittedName>
</protein>
<gene>
    <name evidence="2" type="ORF">EHS24_000887</name>
</gene>
<feature type="compositionally biased region" description="Low complexity" evidence="1">
    <location>
        <begin position="92"/>
        <end position="105"/>
    </location>
</feature>
<proteinExistence type="predicted"/>
<evidence type="ECO:0000313" key="2">
    <source>
        <dbReference type="EMBL" id="RSH88349.1"/>
    </source>
</evidence>
<dbReference type="AlphaFoldDB" id="A0A427YB28"/>
<comment type="caution">
    <text evidence="2">The sequence shown here is derived from an EMBL/GenBank/DDBJ whole genome shotgun (WGS) entry which is preliminary data.</text>
</comment>
<sequence length="113" mass="12515">MEPCKGCKWTGRNQGEQCYAWKCNGQWVCNFCLRPLEVTTTITAAPTPTASICSPSSNNPEPFSDMMEWDGYHWAAENVEISRKNSEDLATDSSGQSYDGQGSQYNNTSEGKT</sequence>
<keyword evidence="3" id="KW-1185">Reference proteome</keyword>
<accession>A0A427YB28</accession>
<dbReference type="GeneID" id="39585430"/>
<name>A0A427YB28_9TREE</name>
<reference evidence="2 3" key="1">
    <citation type="submission" date="2018-11" db="EMBL/GenBank/DDBJ databases">
        <title>Genome sequence of Apiotrichum porosum DSM 27194.</title>
        <authorList>
            <person name="Aliyu H."/>
            <person name="Gorte O."/>
            <person name="Ochsenreither K."/>
        </authorList>
    </citation>
    <scope>NUCLEOTIDE SEQUENCE [LARGE SCALE GENOMIC DNA]</scope>
    <source>
        <strain evidence="2 3">DSM 27194</strain>
    </source>
</reference>
<evidence type="ECO:0000256" key="1">
    <source>
        <dbReference type="SAM" id="MobiDB-lite"/>
    </source>
</evidence>
<dbReference type="EMBL" id="RSCE01000001">
    <property type="protein sequence ID" value="RSH88349.1"/>
    <property type="molecule type" value="Genomic_DNA"/>
</dbReference>
<organism evidence="2 3">
    <name type="scientific">Apiotrichum porosum</name>
    <dbReference type="NCBI Taxonomy" id="105984"/>
    <lineage>
        <taxon>Eukaryota</taxon>
        <taxon>Fungi</taxon>
        <taxon>Dikarya</taxon>
        <taxon>Basidiomycota</taxon>
        <taxon>Agaricomycotina</taxon>
        <taxon>Tremellomycetes</taxon>
        <taxon>Trichosporonales</taxon>
        <taxon>Trichosporonaceae</taxon>
        <taxon>Apiotrichum</taxon>
    </lineage>
</organism>
<dbReference type="RefSeq" id="XP_028480557.1">
    <property type="nucleotide sequence ID" value="XM_028616700.1"/>
</dbReference>
<feature type="region of interest" description="Disordered" evidence="1">
    <location>
        <begin position="85"/>
        <end position="113"/>
    </location>
</feature>
<dbReference type="Proteomes" id="UP000279236">
    <property type="component" value="Unassembled WGS sequence"/>
</dbReference>